<dbReference type="OrthoDB" id="8255600at2"/>
<protein>
    <submittedName>
        <fullName evidence="1">Uncharacterized protein</fullName>
    </submittedName>
</protein>
<reference evidence="1 2" key="1">
    <citation type="submission" date="2019-03" db="EMBL/GenBank/DDBJ databases">
        <title>Bradyrhizobium strains diversity isolated from Chamaecrista fasciculata.</title>
        <authorList>
            <person name="Urquiaga M.C.O."/>
            <person name="Hungria M."/>
            <person name="Delamuta J.R.M."/>
        </authorList>
    </citation>
    <scope>NUCLEOTIDE SEQUENCE [LARGE SCALE GENOMIC DNA]</scope>
    <source>
        <strain evidence="1 2">CNPSo 3424</strain>
    </source>
</reference>
<proteinExistence type="predicted"/>
<dbReference type="EMBL" id="SPQU01000005">
    <property type="protein sequence ID" value="TFV39438.1"/>
    <property type="molecule type" value="Genomic_DNA"/>
</dbReference>
<accession>A0A4Y9L787</accession>
<name>A0A4Y9L787_9BRAD</name>
<keyword evidence="2" id="KW-1185">Reference proteome</keyword>
<evidence type="ECO:0000313" key="2">
    <source>
        <dbReference type="Proteomes" id="UP000298225"/>
    </source>
</evidence>
<organism evidence="1 2">
    <name type="scientific">Bradyrhizobium frederickii</name>
    <dbReference type="NCBI Taxonomy" id="2560054"/>
    <lineage>
        <taxon>Bacteria</taxon>
        <taxon>Pseudomonadati</taxon>
        <taxon>Pseudomonadota</taxon>
        <taxon>Alphaproteobacteria</taxon>
        <taxon>Hyphomicrobiales</taxon>
        <taxon>Nitrobacteraceae</taxon>
        <taxon>Bradyrhizobium</taxon>
    </lineage>
</organism>
<dbReference type="AlphaFoldDB" id="A0A4Y9L787"/>
<gene>
    <name evidence="1" type="ORF">E4K66_13650</name>
</gene>
<comment type="caution">
    <text evidence="1">The sequence shown here is derived from an EMBL/GenBank/DDBJ whole genome shotgun (WGS) entry which is preliminary data.</text>
</comment>
<evidence type="ECO:0000313" key="1">
    <source>
        <dbReference type="EMBL" id="TFV39438.1"/>
    </source>
</evidence>
<dbReference type="Proteomes" id="UP000298225">
    <property type="component" value="Unassembled WGS sequence"/>
</dbReference>
<sequence>MSSAGIRSRSRCSRSRIAATGPLRYHLRWGGWCWRLKRDAIRINRHRALGCCLSMIFPENRCALFRIML</sequence>